<dbReference type="InterPro" id="IPR005481">
    <property type="entry name" value="BC-like_N"/>
</dbReference>
<keyword evidence="7 14" id="KW-0067">ATP-binding</keyword>
<dbReference type="NCBIfam" id="NF006367">
    <property type="entry name" value="PRK08591.1"/>
    <property type="match status" value="1"/>
</dbReference>
<dbReference type="Pfam" id="PF00364">
    <property type="entry name" value="Biotin_lipoyl"/>
    <property type="match status" value="1"/>
</dbReference>
<evidence type="ECO:0000313" key="19">
    <source>
        <dbReference type="Proteomes" id="UP000479043"/>
    </source>
</evidence>
<comment type="catalytic activity">
    <reaction evidence="13">
        <text>propanoyl-CoA + hydrogencarbonate + ATP = (S)-methylmalonyl-CoA + ADP + phosphate + H(+)</text>
        <dbReference type="Rhea" id="RHEA:23720"/>
        <dbReference type="ChEBI" id="CHEBI:15378"/>
        <dbReference type="ChEBI" id="CHEBI:17544"/>
        <dbReference type="ChEBI" id="CHEBI:30616"/>
        <dbReference type="ChEBI" id="CHEBI:43474"/>
        <dbReference type="ChEBI" id="CHEBI:57327"/>
        <dbReference type="ChEBI" id="CHEBI:57392"/>
        <dbReference type="ChEBI" id="CHEBI:456216"/>
        <dbReference type="EC" id="6.4.1.3"/>
    </reaction>
    <physiologicalReaction direction="left-to-right" evidence="13">
        <dbReference type="Rhea" id="RHEA:23721"/>
    </physiologicalReaction>
</comment>
<dbReference type="Pfam" id="PF02785">
    <property type="entry name" value="Biotin_carb_C"/>
    <property type="match status" value="1"/>
</dbReference>
<evidence type="ECO:0000256" key="9">
    <source>
        <dbReference type="ARBA" id="ARBA00022963"/>
    </source>
</evidence>
<dbReference type="SUPFAM" id="SSF51246">
    <property type="entry name" value="Rudiment single hybrid motif"/>
    <property type="match status" value="1"/>
</dbReference>
<dbReference type="InterPro" id="IPR000089">
    <property type="entry name" value="Biotin_lipoyl"/>
</dbReference>
<keyword evidence="12" id="KW-0092">Biotin</keyword>
<name>A0A6L8LST9_9RHOB</name>
<dbReference type="RefSeq" id="WP_160974444.1">
    <property type="nucleotide sequence ID" value="NZ_WWEN01000006.1"/>
</dbReference>
<dbReference type="Pfam" id="PF00289">
    <property type="entry name" value="Biotin_carb_N"/>
    <property type="match status" value="1"/>
</dbReference>
<keyword evidence="8" id="KW-0460">Magnesium</keyword>
<dbReference type="InterPro" id="IPR005479">
    <property type="entry name" value="CPAse_ATP-bd"/>
</dbReference>
<evidence type="ECO:0000256" key="4">
    <source>
        <dbReference type="ARBA" id="ARBA00022598"/>
    </source>
</evidence>
<dbReference type="FunFam" id="3.30.470.20:FF:000028">
    <property type="entry name" value="Methylcrotonoyl-CoA carboxylase subunit alpha, mitochondrial"/>
    <property type="match status" value="1"/>
</dbReference>
<evidence type="ECO:0000259" key="16">
    <source>
        <dbReference type="PROSITE" id="PS50975"/>
    </source>
</evidence>
<dbReference type="Gene3D" id="2.40.50.100">
    <property type="match status" value="1"/>
</dbReference>
<evidence type="ECO:0000256" key="1">
    <source>
        <dbReference type="ARBA" id="ARBA00001953"/>
    </source>
</evidence>
<evidence type="ECO:0000256" key="12">
    <source>
        <dbReference type="ARBA" id="ARBA00023267"/>
    </source>
</evidence>
<evidence type="ECO:0000313" key="18">
    <source>
        <dbReference type="EMBL" id="MYM56542.1"/>
    </source>
</evidence>
<dbReference type="FunFam" id="2.40.50.100:FF:000003">
    <property type="entry name" value="Acetyl-CoA carboxylase biotin carboxyl carrier protein"/>
    <property type="match status" value="1"/>
</dbReference>
<keyword evidence="19" id="KW-1185">Reference proteome</keyword>
<evidence type="ECO:0000259" key="15">
    <source>
        <dbReference type="PROSITE" id="PS50968"/>
    </source>
</evidence>
<evidence type="ECO:0000256" key="11">
    <source>
        <dbReference type="ARBA" id="ARBA00023211"/>
    </source>
</evidence>
<dbReference type="PROSITE" id="PS00867">
    <property type="entry name" value="CPSASE_2"/>
    <property type="match status" value="1"/>
</dbReference>
<dbReference type="PROSITE" id="PS50968">
    <property type="entry name" value="BIOTINYL_LIPOYL"/>
    <property type="match status" value="1"/>
</dbReference>
<evidence type="ECO:0000256" key="10">
    <source>
        <dbReference type="ARBA" id="ARBA00023098"/>
    </source>
</evidence>
<dbReference type="CDD" id="cd06850">
    <property type="entry name" value="biotinyl_domain"/>
    <property type="match status" value="1"/>
</dbReference>
<dbReference type="EC" id="6.4.1.3" evidence="3"/>
<feature type="domain" description="Biotin carboxylation" evidence="17">
    <location>
        <begin position="1"/>
        <end position="466"/>
    </location>
</feature>
<dbReference type="InterPro" id="IPR011764">
    <property type="entry name" value="Biotin_carboxylation_dom"/>
</dbReference>
<dbReference type="GO" id="GO:0005524">
    <property type="term" value="F:ATP binding"/>
    <property type="evidence" value="ECO:0007669"/>
    <property type="project" value="UniProtKB-UniRule"/>
</dbReference>
<dbReference type="Gene3D" id="3.30.700.30">
    <property type="match status" value="1"/>
</dbReference>
<evidence type="ECO:0000256" key="13">
    <source>
        <dbReference type="ARBA" id="ARBA00049495"/>
    </source>
</evidence>
<evidence type="ECO:0000256" key="8">
    <source>
        <dbReference type="ARBA" id="ARBA00022842"/>
    </source>
</evidence>
<feature type="domain" description="ATP-grasp" evidence="16">
    <location>
        <begin position="120"/>
        <end position="317"/>
    </location>
</feature>
<dbReference type="InterPro" id="IPR005482">
    <property type="entry name" value="Biotin_COase_C"/>
</dbReference>
<protein>
    <recommendedName>
        <fullName evidence="3">propionyl-CoA carboxylase</fullName>
        <ecNumber evidence="3">6.4.1.3</ecNumber>
    </recommendedName>
</protein>
<evidence type="ECO:0000259" key="17">
    <source>
        <dbReference type="PROSITE" id="PS50979"/>
    </source>
</evidence>
<sequence>MFNKILIANRGEIACRVIKTARKMGIQTVAIYSDADKQALHVEMADEAVHIGPPPANQSYIVIDKVMEAIRATGAQAVHPGYGFLSENSKFAEALEAEGVAFVGPPVGAIEAMGDKITSKKIAQEAGVSTVPGYMGLIEDADEAVKISNEIGYPVMIKASAGGGGKGMRIAWNDEEAREGFQSSKNEAANSFGDDRIFIEKFVTQPRHIEIQVLCDSHGNGIYLGERECSIQRRNQKVVEEAPSPFLDEETRKAMGEQAVALAQAVGYASAGTVEFIVDGDKNFYFLEMNTRLQVEHPVTELITGVDLVEQMIRVAAGEKLTMTQDDVKLTGWAIENRLYAEDPYRNFLPSIGRLTRYRPPVETAAGPLQINGKWQGEAPNGDHAVRNDTGVYEGGEISMYYDPMIAKLCTWGPTRAEAIEAMRNALDGFEVEGIGHNLPFLSAVMDHPKFISGDMTTAFIAEEYPEGFEGVELPEDTLRRIAAACAAMHRVAEIRRTRVSGRMDNHERRVGTEWMVTLQGEDFPVHIDADHDGSTVTFDDGTSLRVASAWTPGDQLAEIAFEGHEGLVLKVGKISGGFRIRSRGADLKVHVRTPRQAELAKLMPEKLPPDTSKFLLCPMPGLIVKVDVEEGQEVQEGQALCTVEAMKMENILRAEKKAVVKKINAGPGDSLAVDDVIIEFE</sequence>
<dbReference type="PROSITE" id="PS00188">
    <property type="entry name" value="BIOTIN"/>
    <property type="match status" value="1"/>
</dbReference>
<dbReference type="FunFam" id="3.30.1490.20:FF:000018">
    <property type="entry name" value="Biotin carboxylase"/>
    <property type="match status" value="1"/>
</dbReference>
<dbReference type="SUPFAM" id="SSF51230">
    <property type="entry name" value="Single hybrid motif"/>
    <property type="match status" value="1"/>
</dbReference>
<evidence type="ECO:0000256" key="14">
    <source>
        <dbReference type="PROSITE-ProRule" id="PRU00409"/>
    </source>
</evidence>
<evidence type="ECO:0000256" key="2">
    <source>
        <dbReference type="ARBA" id="ARBA00005060"/>
    </source>
</evidence>
<dbReference type="InterPro" id="IPR050856">
    <property type="entry name" value="Biotin_carboxylase_complex"/>
</dbReference>
<keyword evidence="10" id="KW-0443">Lipid metabolism</keyword>
<proteinExistence type="predicted"/>
<dbReference type="InterPro" id="IPR016185">
    <property type="entry name" value="PreATP-grasp_dom_sf"/>
</dbReference>
<dbReference type="GO" id="GO:0016042">
    <property type="term" value="P:lipid catabolic process"/>
    <property type="evidence" value="ECO:0007669"/>
    <property type="project" value="UniProtKB-KW"/>
</dbReference>
<dbReference type="GO" id="GO:0046872">
    <property type="term" value="F:metal ion binding"/>
    <property type="evidence" value="ECO:0007669"/>
    <property type="project" value="UniProtKB-KW"/>
</dbReference>
<keyword evidence="9" id="KW-0442">Lipid degradation</keyword>
<organism evidence="18 19">
    <name type="scientific">Thalassovita mangrovi</name>
    <dbReference type="NCBI Taxonomy" id="2692236"/>
    <lineage>
        <taxon>Bacteria</taxon>
        <taxon>Pseudomonadati</taxon>
        <taxon>Pseudomonadota</taxon>
        <taxon>Alphaproteobacteria</taxon>
        <taxon>Rhodobacterales</taxon>
        <taxon>Roseobacteraceae</taxon>
        <taxon>Thalassovita</taxon>
    </lineage>
</organism>
<dbReference type="GO" id="GO:0004658">
    <property type="term" value="F:propionyl-CoA carboxylase activity"/>
    <property type="evidence" value="ECO:0007669"/>
    <property type="project" value="UniProtKB-EC"/>
</dbReference>
<dbReference type="EMBL" id="WWEN01000006">
    <property type="protein sequence ID" value="MYM56542.1"/>
    <property type="molecule type" value="Genomic_DNA"/>
</dbReference>
<dbReference type="PROSITE" id="PS00866">
    <property type="entry name" value="CPSASE_1"/>
    <property type="match status" value="1"/>
</dbReference>
<gene>
    <name evidence="18" type="ORF">GR167_14585</name>
</gene>
<dbReference type="UniPathway" id="UPA00945">
    <property type="reaction ID" value="UER00908"/>
</dbReference>
<accession>A0A6L8LST9</accession>
<dbReference type="AlphaFoldDB" id="A0A6L8LST9"/>
<keyword evidence="6 14" id="KW-0547">Nucleotide-binding</keyword>
<dbReference type="SMART" id="SM00878">
    <property type="entry name" value="Biotin_carb_C"/>
    <property type="match status" value="1"/>
</dbReference>
<dbReference type="PROSITE" id="PS50975">
    <property type="entry name" value="ATP_GRASP"/>
    <property type="match status" value="1"/>
</dbReference>
<evidence type="ECO:0000256" key="3">
    <source>
        <dbReference type="ARBA" id="ARBA00013050"/>
    </source>
</evidence>
<dbReference type="InterPro" id="IPR011054">
    <property type="entry name" value="Rudment_hybrid_motif"/>
</dbReference>
<evidence type="ECO:0000256" key="7">
    <source>
        <dbReference type="ARBA" id="ARBA00022840"/>
    </source>
</evidence>
<dbReference type="Proteomes" id="UP000479043">
    <property type="component" value="Unassembled WGS sequence"/>
</dbReference>
<dbReference type="SUPFAM" id="SSF56059">
    <property type="entry name" value="Glutathione synthetase ATP-binding domain-like"/>
    <property type="match status" value="1"/>
</dbReference>
<evidence type="ECO:0000256" key="6">
    <source>
        <dbReference type="ARBA" id="ARBA00022741"/>
    </source>
</evidence>
<reference evidence="18 19" key="1">
    <citation type="submission" date="2020-01" db="EMBL/GenBank/DDBJ databases">
        <authorList>
            <person name="Chen S."/>
        </authorList>
    </citation>
    <scope>NUCLEOTIDE SEQUENCE [LARGE SCALE GENOMIC DNA]</scope>
    <source>
        <strain evidence="18 19">GS-10</strain>
    </source>
</reference>
<dbReference type="Gene3D" id="3.30.470.20">
    <property type="entry name" value="ATP-grasp fold, B domain"/>
    <property type="match status" value="1"/>
</dbReference>
<dbReference type="FunFam" id="3.40.50.20:FF:000010">
    <property type="entry name" value="Propionyl-CoA carboxylase subunit alpha"/>
    <property type="match status" value="1"/>
</dbReference>
<dbReference type="InterPro" id="IPR011761">
    <property type="entry name" value="ATP-grasp"/>
</dbReference>
<dbReference type="PANTHER" id="PTHR18866">
    <property type="entry name" value="CARBOXYLASE:PYRUVATE/ACETYL-COA/PROPIONYL-COA CARBOXYLASE"/>
    <property type="match status" value="1"/>
</dbReference>
<feature type="domain" description="Lipoyl-binding" evidence="15">
    <location>
        <begin position="603"/>
        <end position="682"/>
    </location>
</feature>
<dbReference type="Pfam" id="PF02786">
    <property type="entry name" value="CPSase_L_D2"/>
    <property type="match status" value="1"/>
</dbReference>
<comment type="caution">
    <text evidence="18">The sequence shown here is derived from an EMBL/GenBank/DDBJ whole genome shotgun (WGS) entry which is preliminary data.</text>
</comment>
<dbReference type="InterPro" id="IPR011053">
    <property type="entry name" value="Single_hybrid_motif"/>
</dbReference>
<evidence type="ECO:0000256" key="5">
    <source>
        <dbReference type="ARBA" id="ARBA00022723"/>
    </source>
</evidence>
<keyword evidence="11" id="KW-0464">Manganese</keyword>
<comment type="cofactor">
    <cofactor evidence="1">
        <name>biotin</name>
        <dbReference type="ChEBI" id="CHEBI:57586"/>
    </cofactor>
</comment>
<keyword evidence="4" id="KW-0436">Ligase</keyword>
<dbReference type="SUPFAM" id="SSF52440">
    <property type="entry name" value="PreATP-grasp domain"/>
    <property type="match status" value="1"/>
</dbReference>
<dbReference type="PROSITE" id="PS50979">
    <property type="entry name" value="BC"/>
    <property type="match status" value="1"/>
</dbReference>
<dbReference type="InterPro" id="IPR001882">
    <property type="entry name" value="Biotin_BS"/>
</dbReference>
<keyword evidence="5" id="KW-0479">Metal-binding</keyword>
<comment type="pathway">
    <text evidence="2">Metabolic intermediate metabolism; propanoyl-CoA degradation; succinyl-CoA from propanoyl-CoA: step 1/3.</text>
</comment>
<dbReference type="InterPro" id="IPR041265">
    <property type="entry name" value="PCC_BT"/>
</dbReference>
<dbReference type="PANTHER" id="PTHR18866:SF33">
    <property type="entry name" value="METHYLCROTONOYL-COA CARBOXYLASE SUBUNIT ALPHA, MITOCHONDRIAL-RELATED"/>
    <property type="match status" value="1"/>
</dbReference>
<dbReference type="Pfam" id="PF18140">
    <property type="entry name" value="PCC_BT"/>
    <property type="match status" value="1"/>
</dbReference>